<name>A0ABQ7NH95_BRACM</name>
<keyword evidence="2" id="KW-1185">Reference proteome</keyword>
<accession>A0ABQ7NH95</accession>
<reference evidence="1 2" key="1">
    <citation type="submission" date="2021-03" db="EMBL/GenBank/DDBJ databases">
        <authorList>
            <person name="King G.J."/>
            <person name="Bancroft I."/>
            <person name="Baten A."/>
            <person name="Bloomfield J."/>
            <person name="Borpatragohain P."/>
            <person name="He Z."/>
            <person name="Irish N."/>
            <person name="Irwin J."/>
            <person name="Liu K."/>
            <person name="Mauleon R.P."/>
            <person name="Moore J."/>
            <person name="Morris R."/>
            <person name="Ostergaard L."/>
            <person name="Wang B."/>
            <person name="Wells R."/>
        </authorList>
    </citation>
    <scope>NUCLEOTIDE SEQUENCE [LARGE SCALE GENOMIC DNA]</scope>
    <source>
        <strain evidence="1">R-o-18</strain>
        <tissue evidence="1">Leaf</tissue>
    </source>
</reference>
<proteinExistence type="predicted"/>
<evidence type="ECO:0008006" key="3">
    <source>
        <dbReference type="Google" id="ProtNLM"/>
    </source>
</evidence>
<evidence type="ECO:0000313" key="1">
    <source>
        <dbReference type="EMBL" id="KAG5410251.1"/>
    </source>
</evidence>
<organism evidence="1 2">
    <name type="scientific">Brassica rapa subsp. trilocularis</name>
    <dbReference type="NCBI Taxonomy" id="1813537"/>
    <lineage>
        <taxon>Eukaryota</taxon>
        <taxon>Viridiplantae</taxon>
        <taxon>Streptophyta</taxon>
        <taxon>Embryophyta</taxon>
        <taxon>Tracheophyta</taxon>
        <taxon>Spermatophyta</taxon>
        <taxon>Magnoliopsida</taxon>
        <taxon>eudicotyledons</taxon>
        <taxon>Gunneridae</taxon>
        <taxon>Pentapetalae</taxon>
        <taxon>rosids</taxon>
        <taxon>malvids</taxon>
        <taxon>Brassicales</taxon>
        <taxon>Brassicaceae</taxon>
        <taxon>Brassiceae</taxon>
        <taxon>Brassica</taxon>
    </lineage>
</organism>
<evidence type="ECO:0000313" key="2">
    <source>
        <dbReference type="Proteomes" id="UP000823674"/>
    </source>
</evidence>
<gene>
    <name evidence="1" type="primary">A02p029830.1_BraROA</name>
    <name evidence="1" type="ORF">IGI04_006570</name>
</gene>
<comment type="caution">
    <text evidence="1">The sequence shown here is derived from an EMBL/GenBank/DDBJ whole genome shotgun (WGS) entry which is preliminary data.</text>
</comment>
<sequence length="74" mass="8225">MDRFLSLLSRLVLGRDHGRLVAQVRGLVVGSEKRGSEAKLSEHHTVRVRCITRLMIRGPSRSGDDATKFLIGLV</sequence>
<protein>
    <recommendedName>
        <fullName evidence="3">Secreted protein</fullName>
    </recommendedName>
</protein>
<dbReference type="EMBL" id="JADBGQ010000002">
    <property type="protein sequence ID" value="KAG5410251.1"/>
    <property type="molecule type" value="Genomic_DNA"/>
</dbReference>
<dbReference type="Proteomes" id="UP000823674">
    <property type="component" value="Chromosome A02"/>
</dbReference>